<dbReference type="SMART" id="SM01080">
    <property type="entry name" value="CHASE2"/>
    <property type="match status" value="1"/>
</dbReference>
<keyword evidence="1" id="KW-1133">Transmembrane helix</keyword>
<gene>
    <name evidence="3" type="ORF">LDC_03696</name>
</gene>
<dbReference type="InterPro" id="IPR001054">
    <property type="entry name" value="A/G_cyclase"/>
</dbReference>
<dbReference type="GO" id="GO:0035556">
    <property type="term" value="P:intracellular signal transduction"/>
    <property type="evidence" value="ECO:0007669"/>
    <property type="project" value="InterPro"/>
</dbReference>
<sequence length="746" mass="83032">MRLLTKLRQKALPIISGLCILGAAFWFETAPQPTISIVRDRLNSLIYDLRMQFSVIGKPPLKPSQTDIAIVDVNEQSLKEEGRWPWQRDKIAKLLQKLREDGAVVVAFDVVFAEPERNLADQILEELITEGVVNPKFSKDVRSYQKYLDNDQEFSDVIAEKNDVVLGFVLSDDPANVIGELPQPIMTLTPSEEERADLNQLPGQIANLPLLQKSAKKGGFVTTLTDGDGIIRHAPLVIEHGVGVYPSLGLAAVMQFYYLDNVGLNFVELDNALALTDITLGKKSIATDAFGQVLVPYRGPSHTFPYYSASDVLRDKVDPKLLENKIVFVGASAIGLGDLHATPFETSYPGVEIHATVADAIINHSFASVPDWSLGARVFALFVLGVLMAFLLPFLSLIWVIIVPTVIAFSIASLSIWLYNHMNIYISTISVYLMLAGVVMVNIIHALIFESRKRMQLKEMFGQYVPPAHVEKMSESNTKYSFEGESRDMSVLFADIRDFTKISESLEASQLKGLLNDYFTPMTKIIFDHSGTIDKYVGDMIMAFWGAPMENKNHALDAVLAGFAMLKMAEVMSNQFQNIGVDKIQIGVGINSGLMNVGDMGSTYRRSYTVLGDAVNLASRLESSTKFYHANFIISQNTLDGCHGEIIARHLDRVKVVGKEKAIEIYQPICLKSEATPEILSELSRQAAAEALYFEAKWDDAYQAYEELLADYPDCALYRIYAERIKELQSQGTVDPWDGCYVRVSK</sequence>
<reference evidence="3" key="1">
    <citation type="submission" date="2011-04" db="EMBL/GenBank/DDBJ databases">
        <title>Taxonomic and functional metagenomic profiling of the microbial community in the anoxic sediment of a brackish shallow lake (Laguna de Carrizo Central Spain).</title>
        <authorList>
            <consortium name="CONSOLIDER consortium CSD2007-00005"/>
            <person name="Guazzaroni M.-E."/>
            <person name="Richter M."/>
            <person name="Garcia-Salamanca A."/>
            <person name="Yarza P."/>
            <person name="Ferrer M."/>
        </authorList>
    </citation>
    <scope>NUCLEOTIDE SEQUENCE</scope>
</reference>
<dbReference type="InterPro" id="IPR029787">
    <property type="entry name" value="Nucleotide_cyclase"/>
</dbReference>
<evidence type="ECO:0000313" key="3">
    <source>
        <dbReference type="EMBL" id="AEI30292.1"/>
    </source>
</evidence>
<dbReference type="SUPFAM" id="SSF55073">
    <property type="entry name" value="Nucleotide cyclase"/>
    <property type="match status" value="1"/>
</dbReference>
<feature type="transmembrane region" description="Helical" evidence="1">
    <location>
        <begin position="424"/>
        <end position="449"/>
    </location>
</feature>
<dbReference type="SMART" id="SM00044">
    <property type="entry name" value="CYCc"/>
    <property type="match status" value="1"/>
</dbReference>
<evidence type="ECO:0000259" key="2">
    <source>
        <dbReference type="PROSITE" id="PS50125"/>
    </source>
</evidence>
<keyword evidence="1" id="KW-0472">Membrane</keyword>
<organism evidence="3">
    <name type="scientific">uncultured microorganism</name>
    <dbReference type="NCBI Taxonomy" id="358574"/>
    <lineage>
        <taxon>unclassified sequences</taxon>
        <taxon>environmental samples</taxon>
    </lineage>
</organism>
<dbReference type="Gene3D" id="3.30.70.1230">
    <property type="entry name" value="Nucleotide cyclase"/>
    <property type="match status" value="1"/>
</dbReference>
<keyword evidence="1" id="KW-0812">Transmembrane</keyword>
<dbReference type="PROSITE" id="PS50125">
    <property type="entry name" value="GUANYLATE_CYCLASE_2"/>
    <property type="match status" value="1"/>
</dbReference>
<dbReference type="Pfam" id="PF00211">
    <property type="entry name" value="Guanylate_cyc"/>
    <property type="match status" value="1"/>
</dbReference>
<dbReference type="InterPro" id="IPR050697">
    <property type="entry name" value="Adenylyl/Guanylyl_Cyclase_3/4"/>
</dbReference>
<feature type="transmembrane region" description="Helical" evidence="1">
    <location>
        <begin position="397"/>
        <end position="418"/>
    </location>
</feature>
<evidence type="ECO:0000256" key="1">
    <source>
        <dbReference type="SAM" id="Phobius"/>
    </source>
</evidence>
<dbReference type="EMBL" id="JF805034">
    <property type="protein sequence ID" value="AEI30292.1"/>
    <property type="molecule type" value="Genomic_DNA"/>
</dbReference>
<feature type="transmembrane region" description="Helical" evidence="1">
    <location>
        <begin position="372"/>
        <end position="392"/>
    </location>
</feature>
<accession>F8UGY5</accession>
<proteinExistence type="predicted"/>
<dbReference type="PANTHER" id="PTHR43081">
    <property type="entry name" value="ADENYLATE CYCLASE, TERMINAL-DIFFERENTIATION SPECIFIC-RELATED"/>
    <property type="match status" value="1"/>
</dbReference>
<dbReference type="InterPro" id="IPR007890">
    <property type="entry name" value="CHASE2"/>
</dbReference>
<dbReference type="AlphaFoldDB" id="F8UGY5"/>
<dbReference type="PANTHER" id="PTHR43081:SF1">
    <property type="entry name" value="ADENYLATE CYCLASE, TERMINAL-DIFFERENTIATION SPECIFIC"/>
    <property type="match status" value="1"/>
</dbReference>
<feature type="domain" description="Guanylate cyclase" evidence="2">
    <location>
        <begin position="490"/>
        <end position="622"/>
    </location>
</feature>
<dbReference type="Pfam" id="PF05226">
    <property type="entry name" value="CHASE2"/>
    <property type="match status" value="1"/>
</dbReference>
<dbReference type="CDD" id="cd07302">
    <property type="entry name" value="CHD"/>
    <property type="match status" value="1"/>
</dbReference>
<dbReference type="GO" id="GO:0006171">
    <property type="term" value="P:cAMP biosynthetic process"/>
    <property type="evidence" value="ECO:0007669"/>
    <property type="project" value="TreeGrafter"/>
</dbReference>
<protein>
    <submittedName>
        <fullName evidence="3">Adenylate/guanylate cyclase with Chase sensor</fullName>
    </submittedName>
</protein>
<name>F8UGY5_9ZZZZ</name>